<sequence>MNKHIFDKDGNNVLYDRYYTCPDPERFCRTMKLSSMNFNKDPLDPNTKVLEGEPQQKPEWSFDYSDLETERVPAESNHSEL</sequence>
<dbReference type="EMBL" id="DS113272">
    <property type="protein sequence ID" value="EAY14362.1"/>
    <property type="molecule type" value="Genomic_DNA"/>
</dbReference>
<keyword evidence="4" id="KW-1185">Reference proteome</keyword>
<accession>A2DZ86</accession>
<evidence type="ECO:0000256" key="1">
    <source>
        <dbReference type="SAM" id="MobiDB-lite"/>
    </source>
</evidence>
<evidence type="ECO:0000313" key="2">
    <source>
        <dbReference type="EMBL" id="EAY01094.1"/>
    </source>
</evidence>
<dbReference type="AlphaFoldDB" id="A2DZ86"/>
<dbReference type="VEuPathDB" id="TrichDB:TVAG_026830"/>
<reference evidence="3" key="2">
    <citation type="journal article" date="2007" name="Science">
        <title>Draft genome sequence of the sexually transmitted pathogen Trichomonas vaginalis.</title>
        <authorList>
            <person name="Carlton J.M."/>
            <person name="Hirt R.P."/>
            <person name="Silva J.C."/>
            <person name="Delcher A.L."/>
            <person name="Schatz M."/>
            <person name="Zhao Q."/>
            <person name="Wortman J.R."/>
            <person name="Bidwell S.L."/>
            <person name="Alsmark U.C.M."/>
            <person name="Besteiro S."/>
            <person name="Sicheritz-Ponten T."/>
            <person name="Noel C.J."/>
            <person name="Dacks J.B."/>
            <person name="Foster P.G."/>
            <person name="Simillion C."/>
            <person name="Van de Peer Y."/>
            <person name="Miranda-Saavedra D."/>
            <person name="Barton G.J."/>
            <person name="Westrop G.D."/>
            <person name="Mueller S."/>
            <person name="Dessi D."/>
            <person name="Fiori P.L."/>
            <person name="Ren Q."/>
            <person name="Paulsen I."/>
            <person name="Zhang H."/>
            <person name="Bastida-Corcuera F.D."/>
            <person name="Simoes-Barbosa A."/>
            <person name="Brown M.T."/>
            <person name="Hayes R.D."/>
            <person name="Mukherjee M."/>
            <person name="Okumura C.Y."/>
            <person name="Schneider R."/>
            <person name="Smith A.J."/>
            <person name="Vanacova S."/>
            <person name="Villalvazo M."/>
            <person name="Haas B.J."/>
            <person name="Pertea M."/>
            <person name="Feldblyum T.V."/>
            <person name="Utterback T.R."/>
            <person name="Shu C.L."/>
            <person name="Osoegawa K."/>
            <person name="de Jong P.J."/>
            <person name="Hrdy I."/>
            <person name="Horvathova L."/>
            <person name="Zubacova Z."/>
            <person name="Dolezal P."/>
            <person name="Malik S.B."/>
            <person name="Logsdon J.M. Jr."/>
            <person name="Henze K."/>
            <person name="Gupta A."/>
            <person name="Wang C.C."/>
            <person name="Dunne R.L."/>
            <person name="Upcroft J.A."/>
            <person name="Upcroft P."/>
            <person name="White O."/>
            <person name="Salzberg S.L."/>
            <person name="Tang P."/>
            <person name="Chiu C.-H."/>
            <person name="Lee Y.-S."/>
            <person name="Embley T.M."/>
            <person name="Coombs G.H."/>
            <person name="Mottram J.C."/>
            <person name="Tachezy J."/>
            <person name="Fraser-Liggett C.M."/>
            <person name="Johnson P.J."/>
        </authorList>
    </citation>
    <scope>NUCLEOTIDE SEQUENCE [LARGE SCALE GENOMIC DNA]</scope>
    <source>
        <strain evidence="3">G3</strain>
    </source>
</reference>
<organism evidence="3 4">
    <name type="scientific">Trichomonas vaginalis (strain ATCC PRA-98 / G3)</name>
    <dbReference type="NCBI Taxonomy" id="412133"/>
    <lineage>
        <taxon>Eukaryota</taxon>
        <taxon>Metamonada</taxon>
        <taxon>Parabasalia</taxon>
        <taxon>Trichomonadida</taxon>
        <taxon>Trichomonadidae</taxon>
        <taxon>Trichomonas</taxon>
    </lineage>
</organism>
<evidence type="ECO:0000313" key="4">
    <source>
        <dbReference type="Proteomes" id="UP000001542"/>
    </source>
</evidence>
<name>A2DZ86_TRIV3</name>
<dbReference type="KEGG" id="tva:4758924"/>
<dbReference type="RefSeq" id="XP_001313946.1">
    <property type="nucleotide sequence ID" value="XM_001313941.1"/>
</dbReference>
<dbReference type="VEuPathDB" id="TrichDB:TVAGG3_0505770"/>
<dbReference type="Proteomes" id="UP000001542">
    <property type="component" value="Unassembled WGS sequence"/>
</dbReference>
<dbReference type="KEGG" id="tva:4772350"/>
<feature type="compositionally biased region" description="Basic and acidic residues" evidence="1">
    <location>
        <begin position="68"/>
        <end position="81"/>
    </location>
</feature>
<dbReference type="VEuPathDB" id="TrichDB:TVAGG3_0505430"/>
<dbReference type="EMBL" id="DS113578">
    <property type="protein sequence ID" value="EAY01094.1"/>
    <property type="molecule type" value="Genomic_DNA"/>
</dbReference>
<gene>
    <name evidence="3" type="ORF">TVAG_026830</name>
    <name evidence="2" type="ORF">TVAG_442050</name>
</gene>
<evidence type="ECO:0000313" key="3">
    <source>
        <dbReference type="EMBL" id="EAY14362.1"/>
    </source>
</evidence>
<dbReference type="RefSeq" id="XP_001326585.1">
    <property type="nucleotide sequence ID" value="XM_001326550.1"/>
</dbReference>
<proteinExistence type="predicted"/>
<reference evidence="3" key="1">
    <citation type="submission" date="2006-10" db="EMBL/GenBank/DDBJ databases">
        <authorList>
            <person name="Amadeo P."/>
            <person name="Zhao Q."/>
            <person name="Wortman J."/>
            <person name="Fraser-Liggett C."/>
            <person name="Carlton J."/>
        </authorList>
    </citation>
    <scope>NUCLEOTIDE SEQUENCE</scope>
    <source>
        <strain evidence="3">G3</strain>
    </source>
</reference>
<protein>
    <submittedName>
        <fullName evidence="3">Uncharacterized protein</fullName>
    </submittedName>
</protein>
<feature type="region of interest" description="Disordered" evidence="1">
    <location>
        <begin position="39"/>
        <end position="81"/>
    </location>
</feature>